<keyword evidence="4" id="KW-1185">Reference proteome</keyword>
<evidence type="ECO:0000313" key="4">
    <source>
        <dbReference type="Proteomes" id="UP000546126"/>
    </source>
</evidence>
<dbReference type="GO" id="GO:0008080">
    <property type="term" value="F:N-acetyltransferase activity"/>
    <property type="evidence" value="ECO:0007669"/>
    <property type="project" value="InterPro"/>
</dbReference>
<gene>
    <name evidence="3" type="ORF">HT134_23440</name>
</gene>
<dbReference type="InterPro" id="IPR050769">
    <property type="entry name" value="NAT_camello-type"/>
</dbReference>
<keyword evidence="1 3" id="KW-0808">Transferase</keyword>
<evidence type="ECO:0000256" key="1">
    <source>
        <dbReference type="ARBA" id="ARBA00022679"/>
    </source>
</evidence>
<reference evidence="3 4" key="1">
    <citation type="submission" date="2020-06" db="EMBL/GenBank/DDBJ databases">
        <authorList>
            <person name="Chanama M."/>
        </authorList>
    </citation>
    <scope>NUCLEOTIDE SEQUENCE [LARGE SCALE GENOMIC DNA]</scope>
    <source>
        <strain evidence="3 4">TBRC6557</strain>
    </source>
</reference>
<comment type="caution">
    <text evidence="3">The sequence shown here is derived from an EMBL/GenBank/DDBJ whole genome shotgun (WGS) entry which is preliminary data.</text>
</comment>
<organism evidence="3 4">
    <name type="scientific">Nonomuraea rhodomycinica</name>
    <dbReference type="NCBI Taxonomy" id="1712872"/>
    <lineage>
        <taxon>Bacteria</taxon>
        <taxon>Bacillati</taxon>
        <taxon>Actinomycetota</taxon>
        <taxon>Actinomycetes</taxon>
        <taxon>Streptosporangiales</taxon>
        <taxon>Streptosporangiaceae</taxon>
        <taxon>Nonomuraea</taxon>
    </lineage>
</organism>
<dbReference type="AlphaFoldDB" id="A0A7Y6MCS2"/>
<protein>
    <submittedName>
        <fullName evidence="3">GNAT family N-acetyltransferase</fullName>
    </submittedName>
</protein>
<dbReference type="CDD" id="cd04301">
    <property type="entry name" value="NAT_SF"/>
    <property type="match status" value="1"/>
</dbReference>
<feature type="domain" description="N-acetyltransferase" evidence="2">
    <location>
        <begin position="1"/>
        <end position="144"/>
    </location>
</feature>
<accession>A0A7Y6MCS2</accession>
<dbReference type="Pfam" id="PF00583">
    <property type="entry name" value="Acetyltransf_1"/>
    <property type="match status" value="1"/>
</dbReference>
<dbReference type="EMBL" id="JABWGO010000005">
    <property type="protein sequence ID" value="NUW43067.1"/>
    <property type="molecule type" value="Genomic_DNA"/>
</dbReference>
<name>A0A7Y6MCS2_9ACTN</name>
<dbReference type="PROSITE" id="PS51186">
    <property type="entry name" value="GNAT"/>
    <property type="match status" value="1"/>
</dbReference>
<proteinExistence type="predicted"/>
<dbReference type="RefSeq" id="WP_175602582.1">
    <property type="nucleotide sequence ID" value="NZ_JABWGO010000005.1"/>
</dbReference>
<evidence type="ECO:0000259" key="2">
    <source>
        <dbReference type="PROSITE" id="PS51186"/>
    </source>
</evidence>
<dbReference type="InterPro" id="IPR016181">
    <property type="entry name" value="Acyl_CoA_acyltransferase"/>
</dbReference>
<dbReference type="InterPro" id="IPR000182">
    <property type="entry name" value="GNAT_dom"/>
</dbReference>
<dbReference type="PANTHER" id="PTHR13947">
    <property type="entry name" value="GNAT FAMILY N-ACETYLTRANSFERASE"/>
    <property type="match status" value="1"/>
</dbReference>
<dbReference type="Gene3D" id="3.40.630.30">
    <property type="match status" value="1"/>
</dbReference>
<dbReference type="SUPFAM" id="SSF55729">
    <property type="entry name" value="Acyl-CoA N-acyltransferases (Nat)"/>
    <property type="match status" value="1"/>
</dbReference>
<dbReference type="PANTHER" id="PTHR13947:SF37">
    <property type="entry name" value="LD18367P"/>
    <property type="match status" value="1"/>
</dbReference>
<sequence length="147" mass="15950">MVIQERLPADGELARLLGAAFQELVDRYGPEGRSQVAPDARFLVATVEERAVGCGCVQPLAADTGELKRMYVTPEHRGRGVARALLAALEELALELGYRRLRLATGVLQPEAISLYESSGYGLTEPYGKYVNAPLTRCYEKTLAPAG</sequence>
<dbReference type="Proteomes" id="UP000546126">
    <property type="component" value="Unassembled WGS sequence"/>
</dbReference>
<evidence type="ECO:0000313" key="3">
    <source>
        <dbReference type="EMBL" id="NUW43067.1"/>
    </source>
</evidence>